<comment type="caution">
    <text evidence="1">The sequence shown here is derived from an EMBL/GenBank/DDBJ whole genome shotgun (WGS) entry which is preliminary data.</text>
</comment>
<dbReference type="EMBL" id="JADFFM010000002">
    <property type="protein sequence ID" value="MBE9667361.1"/>
    <property type="molecule type" value="Genomic_DNA"/>
</dbReference>
<protein>
    <submittedName>
        <fullName evidence="1">Uncharacterized protein</fullName>
    </submittedName>
</protein>
<dbReference type="RefSeq" id="WP_194106831.1">
    <property type="nucleotide sequence ID" value="NZ_JADFFM010000002.1"/>
</dbReference>
<accession>A0ABR9XJH3</accession>
<evidence type="ECO:0000313" key="2">
    <source>
        <dbReference type="Proteomes" id="UP000632774"/>
    </source>
</evidence>
<proteinExistence type="predicted"/>
<keyword evidence="2" id="KW-1185">Reference proteome</keyword>
<organism evidence="1 2">
    <name type="scientific">Mucilaginibacter boryungensis</name>
    <dbReference type="NCBI Taxonomy" id="768480"/>
    <lineage>
        <taxon>Bacteria</taxon>
        <taxon>Pseudomonadati</taxon>
        <taxon>Bacteroidota</taxon>
        <taxon>Sphingobacteriia</taxon>
        <taxon>Sphingobacteriales</taxon>
        <taxon>Sphingobacteriaceae</taxon>
        <taxon>Mucilaginibacter</taxon>
    </lineage>
</organism>
<reference evidence="1 2" key="1">
    <citation type="submission" date="2020-10" db="EMBL/GenBank/DDBJ databases">
        <title>Mucilaginibacter mali sp. nov., isolated from rhizosphere soil of apple orchard.</title>
        <authorList>
            <person name="Lee J.-S."/>
            <person name="Kim H.S."/>
            <person name="Kim J.-S."/>
        </authorList>
    </citation>
    <scope>NUCLEOTIDE SEQUENCE [LARGE SCALE GENOMIC DNA]</scope>
    <source>
        <strain evidence="1 2">KCTC 23157</strain>
    </source>
</reference>
<dbReference type="Proteomes" id="UP000632774">
    <property type="component" value="Unassembled WGS sequence"/>
</dbReference>
<evidence type="ECO:0000313" key="1">
    <source>
        <dbReference type="EMBL" id="MBE9667361.1"/>
    </source>
</evidence>
<gene>
    <name evidence="1" type="ORF">IRJ18_13400</name>
</gene>
<sequence>MKSNQNTIFPIKFNYVGTDFETKVLKHTYRQQLLYKIIIPSAVSEVQQCWLATNKDAEWKLIIGAIDKALMQHIITAIKKQEQILTIYGSGIKTGEQKLRSA</sequence>
<name>A0ABR9XJH3_9SPHI</name>